<dbReference type="Gene3D" id="3.30.460.80">
    <property type="entry name" value="NADH:ubiquinone oxidoreductase, 30kDa subunit"/>
    <property type="match status" value="1"/>
</dbReference>
<name>A0A075D3J9_9BRYO</name>
<sequence length="195" mass="23485">MDNQSFFKSLIATLPKWINQFRKSKNENIFYTNSDHLFQLLWFLKYHTNTRFQVLIDICGVDYPSRKQRFEVVYNLLSIQYNSRIRVQTSVDEITPICSAVNIFPSAGRWEREVWDMFGVYFSNHPDLRRILTDYGFEGHPLRKDFPLSGYVEVRYDDSEKRVVSEPIEMTQEFRYFDFASPWEQRSRSDESRKK</sequence>
<dbReference type="EMBL" id="KC784949">
    <property type="protein sequence ID" value="AGN74069.1"/>
    <property type="molecule type" value="Genomic_DNA"/>
</dbReference>
<geneLocation type="mitochondrion" evidence="8"/>
<comment type="similarity">
    <text evidence="1 5">Belongs to the complex I 30 kDa subunit family.</text>
</comment>
<evidence type="ECO:0000256" key="3">
    <source>
        <dbReference type="ARBA" id="ARBA00029493"/>
    </source>
</evidence>
<comment type="catalytic activity">
    <reaction evidence="4">
        <text>a ubiquinone + NADH + 5 H(+)(in) = a ubiquinol + NAD(+) + 4 H(+)(out)</text>
        <dbReference type="Rhea" id="RHEA:29091"/>
        <dbReference type="Rhea" id="RHEA-COMP:9565"/>
        <dbReference type="Rhea" id="RHEA-COMP:9566"/>
        <dbReference type="ChEBI" id="CHEBI:15378"/>
        <dbReference type="ChEBI" id="CHEBI:16389"/>
        <dbReference type="ChEBI" id="CHEBI:17976"/>
        <dbReference type="ChEBI" id="CHEBI:57540"/>
        <dbReference type="ChEBI" id="CHEBI:57945"/>
        <dbReference type="EC" id="7.1.1.2"/>
    </reaction>
</comment>
<keyword evidence="2 5" id="KW-0813">Transport</keyword>
<keyword evidence="5" id="KW-0520">NAD</keyword>
<dbReference type="GO" id="GO:0016651">
    <property type="term" value="F:oxidoreductase activity, acting on NAD(P)H"/>
    <property type="evidence" value="ECO:0007669"/>
    <property type="project" value="InterPro"/>
</dbReference>
<evidence type="ECO:0000313" key="8">
    <source>
        <dbReference type="EMBL" id="AHG58901.1"/>
    </source>
</evidence>
<dbReference type="InterPro" id="IPR020396">
    <property type="entry name" value="NADH_UbQ_OxRdtase_CS"/>
</dbReference>
<dbReference type="NCBIfam" id="TIGR01961">
    <property type="entry name" value="NuoC_fam"/>
    <property type="match status" value="1"/>
</dbReference>
<dbReference type="InterPro" id="IPR010218">
    <property type="entry name" value="NADH_DH_suC"/>
</dbReference>
<dbReference type="GeneID" id="19906837"/>
<protein>
    <recommendedName>
        <fullName evidence="3">NADH dehydrogenase [ubiquinone] iron-sulfur protein 3</fullName>
    </recommendedName>
</protein>
<proteinExistence type="inferred from homology"/>
<dbReference type="SUPFAM" id="SSF143243">
    <property type="entry name" value="Nqo5-like"/>
    <property type="match status" value="1"/>
</dbReference>
<keyword evidence="5" id="KW-1278">Translocase</keyword>
<accession>A0A075D3J9</accession>
<dbReference type="PANTHER" id="PTHR10884:SF14">
    <property type="entry name" value="NADH DEHYDROGENASE [UBIQUINONE] IRON-SULFUR PROTEIN 3, MITOCHONDRIAL"/>
    <property type="match status" value="1"/>
</dbReference>
<evidence type="ECO:0000256" key="5">
    <source>
        <dbReference type="RuleBase" id="RU003456"/>
    </source>
</evidence>
<dbReference type="InterPro" id="IPR037232">
    <property type="entry name" value="NADH_quin_OxRdtase_su_C/D-like"/>
</dbReference>
<dbReference type="NCBIfam" id="NF004733">
    <property type="entry name" value="PRK06074.1-5"/>
    <property type="match status" value="1"/>
</dbReference>
<feature type="domain" description="NADH:ubiquinone oxidoreductase 30kDa subunit" evidence="6">
    <location>
        <begin position="31"/>
        <end position="151"/>
    </location>
</feature>
<evidence type="ECO:0000256" key="2">
    <source>
        <dbReference type="ARBA" id="ARBA00022448"/>
    </source>
</evidence>
<dbReference type="PANTHER" id="PTHR10884">
    <property type="entry name" value="NADH DEHYDROGENASE UBIQUINONE IRON-SULFUR PROTEIN 3"/>
    <property type="match status" value="1"/>
</dbReference>
<dbReference type="GO" id="GO:0008137">
    <property type="term" value="F:NADH dehydrogenase (ubiquinone) activity"/>
    <property type="evidence" value="ECO:0007669"/>
    <property type="project" value="UniProtKB-EC"/>
</dbReference>
<reference evidence="7" key="1">
    <citation type="journal article" date="2014" name="Mol. Biol. Evol.">
        <title>350 my of mitochondrial genome stasis in mosses, an early land plant lineage.</title>
        <authorList>
            <person name="Liu Y."/>
            <person name="Medina R."/>
            <person name="Goffinet B."/>
        </authorList>
    </citation>
    <scope>NUCLEOTIDE SEQUENCE</scope>
</reference>
<dbReference type="HAMAP" id="MF_01357">
    <property type="entry name" value="NDH1_NuoC"/>
    <property type="match status" value="1"/>
</dbReference>
<dbReference type="AlphaFoldDB" id="A0A075D3J9"/>
<gene>
    <name evidence="8" type="primary">nad9</name>
    <name evidence="7" type="ORF">PtcyM_p27</name>
</gene>
<keyword evidence="8" id="KW-0496">Mitochondrion</keyword>
<dbReference type="PROSITE" id="PS00542">
    <property type="entry name" value="COMPLEX1_30K"/>
    <property type="match status" value="1"/>
</dbReference>
<evidence type="ECO:0000259" key="6">
    <source>
        <dbReference type="Pfam" id="PF00329"/>
    </source>
</evidence>
<dbReference type="Pfam" id="PF00329">
    <property type="entry name" value="Complex1_30kDa"/>
    <property type="match status" value="1"/>
</dbReference>
<evidence type="ECO:0000256" key="1">
    <source>
        <dbReference type="ARBA" id="ARBA00007569"/>
    </source>
</evidence>
<organism evidence="8">
    <name type="scientific">Ptychomnion cygnisetum</name>
    <dbReference type="NCBI Taxonomy" id="245469"/>
    <lineage>
        <taxon>Eukaryota</taxon>
        <taxon>Viridiplantae</taxon>
        <taxon>Streptophyta</taxon>
        <taxon>Embryophyta</taxon>
        <taxon>Bryophyta</taxon>
        <taxon>Bryophytina</taxon>
        <taxon>Bryopsida</taxon>
        <taxon>Bryidae</taxon>
        <taxon>Hypnanae</taxon>
        <taxon>Ptychomniales</taxon>
        <taxon>Ptychomniaceae</taxon>
        <taxon>Ptychomnion</taxon>
    </lineage>
</organism>
<dbReference type="RefSeq" id="YP_009047317.1">
    <property type="nucleotide sequence ID" value="NC_024514.1"/>
</dbReference>
<dbReference type="EMBL" id="KC662848">
    <property type="protein sequence ID" value="AHG58901.1"/>
    <property type="molecule type" value="Genomic_DNA"/>
</dbReference>
<evidence type="ECO:0000313" key="7">
    <source>
        <dbReference type="EMBL" id="AGN74069.1"/>
    </source>
</evidence>
<reference evidence="8" key="2">
    <citation type="journal article" date="2014" name="Syst. Biol.">
        <title>Mitochondrial Phylogenomics of Early Land Plants: Mitigating the Effects of Saturation, Compositional Heterogeneity, and Codon-usage Bias.</title>
        <authorList>
            <person name="Liu Y."/>
            <person name="Cox C.J."/>
            <person name="Wang W."/>
            <person name="Goffinet B."/>
        </authorList>
    </citation>
    <scope>NUCLEOTIDE SEQUENCE</scope>
</reference>
<dbReference type="InterPro" id="IPR001268">
    <property type="entry name" value="NADH_UbQ_OxRdtase_30kDa_su"/>
</dbReference>
<evidence type="ECO:0000256" key="4">
    <source>
        <dbReference type="ARBA" id="ARBA00049551"/>
    </source>
</evidence>